<protein>
    <submittedName>
        <fullName evidence="1">Uncharacterized protein</fullName>
    </submittedName>
</protein>
<dbReference type="EMBL" id="PSQE01000004">
    <property type="protein sequence ID" value="RHN60603.1"/>
    <property type="molecule type" value="Genomic_DNA"/>
</dbReference>
<organism evidence="1 2">
    <name type="scientific">Medicago truncatula</name>
    <name type="common">Barrel medic</name>
    <name type="synonym">Medicago tribuloides</name>
    <dbReference type="NCBI Taxonomy" id="3880"/>
    <lineage>
        <taxon>Eukaryota</taxon>
        <taxon>Viridiplantae</taxon>
        <taxon>Streptophyta</taxon>
        <taxon>Embryophyta</taxon>
        <taxon>Tracheophyta</taxon>
        <taxon>Spermatophyta</taxon>
        <taxon>Magnoliopsida</taxon>
        <taxon>eudicotyledons</taxon>
        <taxon>Gunneridae</taxon>
        <taxon>Pentapetalae</taxon>
        <taxon>rosids</taxon>
        <taxon>fabids</taxon>
        <taxon>Fabales</taxon>
        <taxon>Fabaceae</taxon>
        <taxon>Papilionoideae</taxon>
        <taxon>50 kb inversion clade</taxon>
        <taxon>NPAAA clade</taxon>
        <taxon>Hologalegina</taxon>
        <taxon>IRL clade</taxon>
        <taxon>Trifolieae</taxon>
        <taxon>Medicago</taxon>
    </lineage>
</organism>
<reference evidence="2" key="1">
    <citation type="journal article" date="2018" name="Nat. Plants">
        <title>Whole-genome landscape of Medicago truncatula symbiotic genes.</title>
        <authorList>
            <person name="Pecrix Y."/>
            <person name="Staton S.E."/>
            <person name="Sallet E."/>
            <person name="Lelandais-Briere C."/>
            <person name="Moreau S."/>
            <person name="Carrere S."/>
            <person name="Blein T."/>
            <person name="Jardinaud M.F."/>
            <person name="Latrasse D."/>
            <person name="Zouine M."/>
            <person name="Zahm M."/>
            <person name="Kreplak J."/>
            <person name="Mayjonade B."/>
            <person name="Satge C."/>
            <person name="Perez M."/>
            <person name="Cauet S."/>
            <person name="Marande W."/>
            <person name="Chantry-Darmon C."/>
            <person name="Lopez-Roques C."/>
            <person name="Bouchez O."/>
            <person name="Berard A."/>
            <person name="Debelle F."/>
            <person name="Munos S."/>
            <person name="Bendahmane A."/>
            <person name="Berges H."/>
            <person name="Niebel A."/>
            <person name="Buitink J."/>
            <person name="Frugier F."/>
            <person name="Benhamed M."/>
            <person name="Crespi M."/>
            <person name="Gouzy J."/>
            <person name="Gamas P."/>
        </authorList>
    </citation>
    <scope>NUCLEOTIDE SEQUENCE [LARGE SCALE GENOMIC DNA]</scope>
    <source>
        <strain evidence="2">cv. Jemalong A17</strain>
    </source>
</reference>
<sequence>MLLRFRFLPFLLWVLLGYGVTAQIQRRSVISIGLVAVDSFVLLSPSYVVE</sequence>
<proteinExistence type="predicted"/>
<dbReference type="AlphaFoldDB" id="A0A396I7B9"/>
<dbReference type="Gramene" id="rna22940">
    <property type="protein sequence ID" value="RHN60603.1"/>
    <property type="gene ID" value="gene22940"/>
</dbReference>
<evidence type="ECO:0000313" key="2">
    <source>
        <dbReference type="Proteomes" id="UP000265566"/>
    </source>
</evidence>
<gene>
    <name evidence="1" type="ORF">MtrunA17_Chr4g0027641</name>
</gene>
<evidence type="ECO:0000313" key="1">
    <source>
        <dbReference type="EMBL" id="RHN60603.1"/>
    </source>
</evidence>
<name>A0A396I7B9_MEDTR</name>
<accession>A0A396I7B9</accession>
<dbReference type="Proteomes" id="UP000265566">
    <property type="component" value="Chromosome 4"/>
</dbReference>
<comment type="caution">
    <text evidence="1">The sequence shown here is derived from an EMBL/GenBank/DDBJ whole genome shotgun (WGS) entry which is preliminary data.</text>
</comment>